<proteinExistence type="predicted"/>
<evidence type="ECO:0000256" key="1">
    <source>
        <dbReference type="SAM" id="MobiDB-lite"/>
    </source>
</evidence>
<keyword evidence="2" id="KW-0472">Membrane</keyword>
<dbReference type="PANTHER" id="PTHR31721:SF1">
    <property type="entry name" value="OS07G0656700 PROTEIN"/>
    <property type="match status" value="1"/>
</dbReference>
<dbReference type="EMBL" id="OX451737">
    <property type="protein sequence ID" value="CAI8596108.1"/>
    <property type="molecule type" value="Genomic_DNA"/>
</dbReference>
<feature type="compositionally biased region" description="Low complexity" evidence="1">
    <location>
        <begin position="38"/>
        <end position="58"/>
    </location>
</feature>
<dbReference type="InterPro" id="IPR005134">
    <property type="entry name" value="UPF0114"/>
</dbReference>
<dbReference type="Proteomes" id="UP001157006">
    <property type="component" value="Chromosome 2"/>
</dbReference>
<evidence type="ECO:0000256" key="2">
    <source>
        <dbReference type="SAM" id="Phobius"/>
    </source>
</evidence>
<protein>
    <recommendedName>
        <fullName evidence="5">Transmembrane protein</fullName>
    </recommendedName>
</protein>
<dbReference type="PANTHER" id="PTHR31721">
    <property type="entry name" value="OS06G0710300 PROTEIN"/>
    <property type="match status" value="1"/>
</dbReference>
<evidence type="ECO:0008006" key="5">
    <source>
        <dbReference type="Google" id="ProtNLM"/>
    </source>
</evidence>
<accession>A0AAV0ZEZ1</accession>
<feature type="region of interest" description="Disordered" evidence="1">
    <location>
        <begin position="38"/>
        <end position="64"/>
    </location>
</feature>
<dbReference type="AlphaFoldDB" id="A0AAV0ZEZ1"/>
<keyword evidence="4" id="KW-1185">Reference proteome</keyword>
<gene>
    <name evidence="3" type="ORF">VFH_II018960</name>
</gene>
<sequence>MALSCYTFIPPSLPSLYLHNHRSSHLPLRVSHINASLKSSDSKAPSSTSSQQSVPSSTPYVESRPHEPAFNYAVANTNGNPLLRMVQNTESSIERVIFDFRFLALFAVAGSLAGSLLCFLNGCVYIVGAYKVYWSSYVKGVHTGKMVLLLVEAIDNL</sequence>
<organism evidence="3 4">
    <name type="scientific">Vicia faba</name>
    <name type="common">Broad bean</name>
    <name type="synonym">Faba vulgaris</name>
    <dbReference type="NCBI Taxonomy" id="3906"/>
    <lineage>
        <taxon>Eukaryota</taxon>
        <taxon>Viridiplantae</taxon>
        <taxon>Streptophyta</taxon>
        <taxon>Embryophyta</taxon>
        <taxon>Tracheophyta</taxon>
        <taxon>Spermatophyta</taxon>
        <taxon>Magnoliopsida</taxon>
        <taxon>eudicotyledons</taxon>
        <taxon>Gunneridae</taxon>
        <taxon>Pentapetalae</taxon>
        <taxon>rosids</taxon>
        <taxon>fabids</taxon>
        <taxon>Fabales</taxon>
        <taxon>Fabaceae</taxon>
        <taxon>Papilionoideae</taxon>
        <taxon>50 kb inversion clade</taxon>
        <taxon>NPAAA clade</taxon>
        <taxon>Hologalegina</taxon>
        <taxon>IRL clade</taxon>
        <taxon>Fabeae</taxon>
        <taxon>Vicia</taxon>
    </lineage>
</organism>
<evidence type="ECO:0000313" key="4">
    <source>
        <dbReference type="Proteomes" id="UP001157006"/>
    </source>
</evidence>
<keyword evidence="2" id="KW-1133">Transmembrane helix</keyword>
<dbReference type="Pfam" id="PF03350">
    <property type="entry name" value="UPF0114"/>
    <property type="match status" value="1"/>
</dbReference>
<reference evidence="3 4" key="1">
    <citation type="submission" date="2023-01" db="EMBL/GenBank/DDBJ databases">
        <authorList>
            <person name="Kreplak J."/>
        </authorList>
    </citation>
    <scope>NUCLEOTIDE SEQUENCE [LARGE SCALE GENOMIC DNA]</scope>
</reference>
<keyword evidence="2" id="KW-0812">Transmembrane</keyword>
<evidence type="ECO:0000313" key="3">
    <source>
        <dbReference type="EMBL" id="CAI8596108.1"/>
    </source>
</evidence>
<name>A0AAV0ZEZ1_VICFA</name>
<feature type="transmembrane region" description="Helical" evidence="2">
    <location>
        <begin position="102"/>
        <end position="127"/>
    </location>
</feature>